<accession>A0A9E4ZEK8</accession>
<proteinExistence type="predicted"/>
<evidence type="ECO:0000313" key="1">
    <source>
        <dbReference type="EMBL" id="MCM1986475.1"/>
    </source>
</evidence>
<comment type="caution">
    <text evidence="1">The sequence shown here is derived from an EMBL/GenBank/DDBJ whole genome shotgun (WGS) entry which is preliminary data.</text>
</comment>
<dbReference type="Proteomes" id="UP001056766">
    <property type="component" value="Unassembled WGS sequence"/>
</dbReference>
<dbReference type="EMBL" id="JAGSOI010000016">
    <property type="protein sequence ID" value="MCM1986475.1"/>
    <property type="molecule type" value="Genomic_DNA"/>
</dbReference>
<organism evidence="1 2">
    <name type="scientific">Methanococcoides seepicolus</name>
    <dbReference type="NCBI Taxonomy" id="2828780"/>
    <lineage>
        <taxon>Archaea</taxon>
        <taxon>Methanobacteriati</taxon>
        <taxon>Methanobacteriota</taxon>
        <taxon>Stenosarchaea group</taxon>
        <taxon>Methanomicrobia</taxon>
        <taxon>Methanosarcinales</taxon>
        <taxon>Methanosarcinaceae</taxon>
        <taxon>Methanococcoides</taxon>
    </lineage>
</organism>
<sequence length="87" mass="9665">MEEKESPAKNPDIKTKEMLHTVGKTSLGLHIPPSLSNELPALDGIEYMPHKSAGLQSASDMWIDKARMTDNLQNKPVIEKILKGRTL</sequence>
<dbReference type="AlphaFoldDB" id="A0A9E4ZEK8"/>
<dbReference type="RefSeq" id="WP_250867862.1">
    <property type="nucleotide sequence ID" value="NZ_JAGSOI010000016.1"/>
</dbReference>
<gene>
    <name evidence="1" type="ORF">KDK67_05600</name>
</gene>
<protein>
    <submittedName>
        <fullName evidence="1">Uncharacterized protein</fullName>
    </submittedName>
</protein>
<evidence type="ECO:0000313" key="2">
    <source>
        <dbReference type="Proteomes" id="UP001056766"/>
    </source>
</evidence>
<reference evidence="1" key="2">
    <citation type="submission" date="2021-04" db="EMBL/GenBank/DDBJ databases">
        <authorList>
            <person name="Dong X."/>
        </authorList>
    </citation>
    <scope>NUCLEOTIDE SEQUENCE</scope>
    <source>
        <strain evidence="1">LLY</strain>
    </source>
</reference>
<reference evidence="1" key="1">
    <citation type="journal article" date="2021" name="mSystems">
        <title>Bacteria and Archaea Synergistically Convert Glycine Betaine to Biogenic Methane in the Formosa Cold Seep of the South China Sea.</title>
        <authorList>
            <person name="Li L."/>
            <person name="Zhang W."/>
            <person name="Zhang S."/>
            <person name="Song L."/>
            <person name="Sun Q."/>
            <person name="Zhang H."/>
            <person name="Xiang H."/>
            <person name="Dong X."/>
        </authorList>
    </citation>
    <scope>NUCLEOTIDE SEQUENCE</scope>
    <source>
        <strain evidence="1">LLY</strain>
    </source>
</reference>
<keyword evidence="2" id="KW-1185">Reference proteome</keyword>
<name>A0A9E4ZEK8_9EURY</name>